<evidence type="ECO:0000256" key="9">
    <source>
        <dbReference type="ARBA" id="ARBA00023211"/>
    </source>
</evidence>
<dbReference type="InterPro" id="IPR015655">
    <property type="entry name" value="PP2C"/>
</dbReference>
<dbReference type="SUPFAM" id="SSF81606">
    <property type="entry name" value="PP2C-like"/>
    <property type="match status" value="1"/>
</dbReference>
<evidence type="ECO:0000256" key="5">
    <source>
        <dbReference type="ARBA" id="ARBA00022723"/>
    </source>
</evidence>
<keyword evidence="7" id="KW-0460">Magnesium</keyword>
<comment type="cofactor">
    <cofactor evidence="1">
        <name>Mn(2+)</name>
        <dbReference type="ChEBI" id="CHEBI:29035"/>
    </cofactor>
</comment>
<dbReference type="EMBL" id="CACRZD030000001">
    <property type="protein sequence ID" value="CAA6654366.1"/>
    <property type="molecule type" value="Genomic_DNA"/>
</dbReference>
<dbReference type="AlphaFoldDB" id="A0A7I8I9I7"/>
<evidence type="ECO:0000256" key="7">
    <source>
        <dbReference type="ARBA" id="ARBA00022842"/>
    </source>
</evidence>
<accession>A0A7I8I9I7</accession>
<evidence type="ECO:0000256" key="8">
    <source>
        <dbReference type="ARBA" id="ARBA00022912"/>
    </source>
</evidence>
<sequence length="448" mass="48340">MRPPREPSGVRPPLVPLATLIGEELRKNGKDPGEPLITYGHSGLAKRGEDYFLIKRDCQRSLDGSSPAFSVFAVFDGHNGVSAAVFTKEHLLDHVLSAIPQGLSREEWLQALPQALVAGFVKTDIEFQRKGEVSGTTVTLVVVDGWTVTVASVGDSRCILESQGGVVSLLTVDHRLEENVEERERVTASGGEVGRLNLCGGQEVQNTGGLQPSSISCQNVCWSTSMLAWRIVPLASIGDTDVGEFIVPIPHVKQVKLSSSGGRLIIASDGIWDAVSSEMAAKSCRGLPAELAAKLVVKEALRTTGLKDDTTCLVVDITPSDHSVLPTTPKKNQNNLRSLIFWKKSQGSVNKLPDKLSSVGAVEELFEEGSAMLAERLKNDSLSKMDSGPLRCAICQADQDQAEDSPIKSGVYLSPSSKQWDGPFLCSVCRKKKDAMEGRRPRKSLVMI</sequence>
<gene>
    <name evidence="13" type="ORF">SI7747_01000956</name>
</gene>
<evidence type="ECO:0000256" key="2">
    <source>
        <dbReference type="ARBA" id="ARBA00001946"/>
    </source>
</evidence>
<keyword evidence="5" id="KW-0479">Metal-binding</keyword>
<evidence type="ECO:0000256" key="3">
    <source>
        <dbReference type="ARBA" id="ARBA00006702"/>
    </source>
</evidence>
<protein>
    <recommendedName>
        <fullName evidence="4">protein-serine/threonine phosphatase</fullName>
        <ecNumber evidence="4">3.1.3.16</ecNumber>
    </recommendedName>
</protein>
<evidence type="ECO:0000313" key="13">
    <source>
        <dbReference type="EMBL" id="CAA2614577.1"/>
    </source>
</evidence>
<dbReference type="SMART" id="SM00332">
    <property type="entry name" value="PP2Cc"/>
    <property type="match status" value="1"/>
</dbReference>
<comment type="cofactor">
    <cofactor evidence="2">
        <name>Mg(2+)</name>
        <dbReference type="ChEBI" id="CHEBI:18420"/>
    </cofactor>
</comment>
<dbReference type="Pfam" id="PF00481">
    <property type="entry name" value="PP2C"/>
    <property type="match status" value="1"/>
</dbReference>
<dbReference type="FunFam" id="3.60.40.10:FF:000013">
    <property type="entry name" value="probable protein phosphatase 2C 5"/>
    <property type="match status" value="1"/>
</dbReference>
<name>A0A7I8I9I7_SPIIN</name>
<feature type="domain" description="PPM-type phosphatase" evidence="12">
    <location>
        <begin position="38"/>
        <end position="317"/>
    </location>
</feature>
<proteinExistence type="inferred from homology"/>
<keyword evidence="8" id="KW-0904">Protein phosphatase</keyword>
<dbReference type="EC" id="3.1.3.16" evidence="4"/>
<evidence type="ECO:0000256" key="1">
    <source>
        <dbReference type="ARBA" id="ARBA00001936"/>
    </source>
</evidence>
<evidence type="ECO:0000256" key="10">
    <source>
        <dbReference type="ARBA" id="ARBA00047761"/>
    </source>
</evidence>
<comment type="similarity">
    <text evidence="3">Belongs to the PP2C family.</text>
</comment>
<evidence type="ECO:0000256" key="6">
    <source>
        <dbReference type="ARBA" id="ARBA00022801"/>
    </source>
</evidence>
<evidence type="ECO:0000313" key="14">
    <source>
        <dbReference type="Proteomes" id="UP001189122"/>
    </source>
</evidence>
<dbReference type="Gene3D" id="3.60.40.10">
    <property type="entry name" value="PPM-type phosphatase domain"/>
    <property type="match status" value="1"/>
</dbReference>
<keyword evidence="6" id="KW-0378">Hydrolase</keyword>
<dbReference type="SMART" id="SM00331">
    <property type="entry name" value="PP2C_SIG"/>
    <property type="match status" value="1"/>
</dbReference>
<comment type="catalytic activity">
    <reaction evidence="10">
        <text>O-phospho-L-seryl-[protein] + H2O = L-seryl-[protein] + phosphate</text>
        <dbReference type="Rhea" id="RHEA:20629"/>
        <dbReference type="Rhea" id="RHEA-COMP:9863"/>
        <dbReference type="Rhea" id="RHEA-COMP:11604"/>
        <dbReference type="ChEBI" id="CHEBI:15377"/>
        <dbReference type="ChEBI" id="CHEBI:29999"/>
        <dbReference type="ChEBI" id="CHEBI:43474"/>
        <dbReference type="ChEBI" id="CHEBI:83421"/>
        <dbReference type="EC" id="3.1.3.16"/>
    </reaction>
</comment>
<dbReference type="Proteomes" id="UP001189122">
    <property type="component" value="Unassembled WGS sequence"/>
</dbReference>
<dbReference type="CDD" id="cd00143">
    <property type="entry name" value="PP2Cc"/>
    <property type="match status" value="1"/>
</dbReference>
<comment type="catalytic activity">
    <reaction evidence="11">
        <text>O-phospho-L-threonyl-[protein] + H2O = L-threonyl-[protein] + phosphate</text>
        <dbReference type="Rhea" id="RHEA:47004"/>
        <dbReference type="Rhea" id="RHEA-COMP:11060"/>
        <dbReference type="Rhea" id="RHEA-COMP:11605"/>
        <dbReference type="ChEBI" id="CHEBI:15377"/>
        <dbReference type="ChEBI" id="CHEBI:30013"/>
        <dbReference type="ChEBI" id="CHEBI:43474"/>
        <dbReference type="ChEBI" id="CHEBI:61977"/>
        <dbReference type="EC" id="3.1.3.16"/>
    </reaction>
</comment>
<reference evidence="13 14" key="1">
    <citation type="submission" date="2019-12" db="EMBL/GenBank/DDBJ databases">
        <authorList>
            <person name="Scholz U."/>
            <person name="Mascher M."/>
            <person name="Fiebig A."/>
        </authorList>
    </citation>
    <scope>NUCLEOTIDE SEQUENCE</scope>
</reference>
<keyword evidence="14" id="KW-1185">Reference proteome</keyword>
<evidence type="ECO:0000256" key="11">
    <source>
        <dbReference type="ARBA" id="ARBA00048336"/>
    </source>
</evidence>
<organism evidence="13">
    <name type="scientific">Spirodela intermedia</name>
    <name type="common">Intermediate duckweed</name>
    <dbReference type="NCBI Taxonomy" id="51605"/>
    <lineage>
        <taxon>Eukaryota</taxon>
        <taxon>Viridiplantae</taxon>
        <taxon>Streptophyta</taxon>
        <taxon>Embryophyta</taxon>
        <taxon>Tracheophyta</taxon>
        <taxon>Spermatophyta</taxon>
        <taxon>Magnoliopsida</taxon>
        <taxon>Liliopsida</taxon>
        <taxon>Araceae</taxon>
        <taxon>Lemnoideae</taxon>
        <taxon>Spirodela</taxon>
    </lineage>
</organism>
<dbReference type="GO" id="GO:0046872">
    <property type="term" value="F:metal ion binding"/>
    <property type="evidence" value="ECO:0007669"/>
    <property type="project" value="UniProtKB-KW"/>
</dbReference>
<dbReference type="PANTHER" id="PTHR47992">
    <property type="entry name" value="PROTEIN PHOSPHATASE"/>
    <property type="match status" value="1"/>
</dbReference>
<dbReference type="InterPro" id="IPR001932">
    <property type="entry name" value="PPM-type_phosphatase-like_dom"/>
</dbReference>
<dbReference type="GO" id="GO:0004722">
    <property type="term" value="F:protein serine/threonine phosphatase activity"/>
    <property type="evidence" value="ECO:0007669"/>
    <property type="project" value="UniProtKB-EC"/>
</dbReference>
<dbReference type="PROSITE" id="PS51746">
    <property type="entry name" value="PPM_2"/>
    <property type="match status" value="1"/>
</dbReference>
<keyword evidence="9" id="KW-0464">Manganese</keyword>
<evidence type="ECO:0000256" key="4">
    <source>
        <dbReference type="ARBA" id="ARBA00013081"/>
    </source>
</evidence>
<dbReference type="EMBL" id="LR743588">
    <property type="protein sequence ID" value="CAA2614577.1"/>
    <property type="molecule type" value="Genomic_DNA"/>
</dbReference>
<evidence type="ECO:0000259" key="12">
    <source>
        <dbReference type="PROSITE" id="PS51746"/>
    </source>
</evidence>
<dbReference type="InterPro" id="IPR036457">
    <property type="entry name" value="PPM-type-like_dom_sf"/>
</dbReference>